<gene>
    <name evidence="2" type="ORF">CPB84DRAFT_1745864</name>
</gene>
<evidence type="ECO:0000313" key="2">
    <source>
        <dbReference type="EMBL" id="KAF8904467.1"/>
    </source>
</evidence>
<name>A0A9P5NRW2_GYMJU</name>
<sequence length="119" mass="14010">MGTMVKRLIFLFPSNLHCLVDLQEIMIRRNPTLIPMSDLDVQDVRDMVAKQKQDLLNHQQLMLKMKKLVDNPTMSQEDQEMFEQMKEALYRSEKAKKPGPKPGQHFTLWPERGPNIDLY</sequence>
<protein>
    <submittedName>
        <fullName evidence="2">Uncharacterized protein</fullName>
    </submittedName>
</protein>
<proteinExistence type="predicted"/>
<feature type="region of interest" description="Disordered" evidence="1">
    <location>
        <begin position="93"/>
        <end position="119"/>
    </location>
</feature>
<reference evidence="2" key="1">
    <citation type="submission" date="2020-11" db="EMBL/GenBank/DDBJ databases">
        <authorList>
            <consortium name="DOE Joint Genome Institute"/>
            <person name="Ahrendt S."/>
            <person name="Riley R."/>
            <person name="Andreopoulos W."/>
            <person name="LaButti K."/>
            <person name="Pangilinan J."/>
            <person name="Ruiz-duenas F.J."/>
            <person name="Barrasa J.M."/>
            <person name="Sanchez-Garcia M."/>
            <person name="Camarero S."/>
            <person name="Miyauchi S."/>
            <person name="Serrano A."/>
            <person name="Linde D."/>
            <person name="Babiker R."/>
            <person name="Drula E."/>
            <person name="Ayuso-Fernandez I."/>
            <person name="Pacheco R."/>
            <person name="Padilla G."/>
            <person name="Ferreira P."/>
            <person name="Barriuso J."/>
            <person name="Kellner H."/>
            <person name="Castanera R."/>
            <person name="Alfaro M."/>
            <person name="Ramirez L."/>
            <person name="Pisabarro A.G."/>
            <person name="Kuo A."/>
            <person name="Tritt A."/>
            <person name="Lipzen A."/>
            <person name="He G."/>
            <person name="Yan M."/>
            <person name="Ng V."/>
            <person name="Cullen D."/>
            <person name="Martin F."/>
            <person name="Rosso M.-N."/>
            <person name="Henrissat B."/>
            <person name="Hibbett D."/>
            <person name="Martinez A.T."/>
            <person name="Grigoriev I.V."/>
        </authorList>
    </citation>
    <scope>NUCLEOTIDE SEQUENCE</scope>
    <source>
        <strain evidence="2">AH 44721</strain>
    </source>
</reference>
<dbReference type="Proteomes" id="UP000724874">
    <property type="component" value="Unassembled WGS sequence"/>
</dbReference>
<comment type="caution">
    <text evidence="2">The sequence shown here is derived from an EMBL/GenBank/DDBJ whole genome shotgun (WGS) entry which is preliminary data.</text>
</comment>
<dbReference type="AlphaFoldDB" id="A0A9P5NRW2"/>
<accession>A0A9P5NRW2</accession>
<dbReference type="OrthoDB" id="3182478at2759"/>
<evidence type="ECO:0000313" key="3">
    <source>
        <dbReference type="Proteomes" id="UP000724874"/>
    </source>
</evidence>
<organism evidence="2 3">
    <name type="scientific">Gymnopilus junonius</name>
    <name type="common">Spectacular rustgill mushroom</name>
    <name type="synonym">Gymnopilus spectabilis subsp. junonius</name>
    <dbReference type="NCBI Taxonomy" id="109634"/>
    <lineage>
        <taxon>Eukaryota</taxon>
        <taxon>Fungi</taxon>
        <taxon>Dikarya</taxon>
        <taxon>Basidiomycota</taxon>
        <taxon>Agaricomycotina</taxon>
        <taxon>Agaricomycetes</taxon>
        <taxon>Agaricomycetidae</taxon>
        <taxon>Agaricales</taxon>
        <taxon>Agaricineae</taxon>
        <taxon>Hymenogastraceae</taxon>
        <taxon>Gymnopilus</taxon>
    </lineage>
</organism>
<evidence type="ECO:0000256" key="1">
    <source>
        <dbReference type="SAM" id="MobiDB-lite"/>
    </source>
</evidence>
<dbReference type="EMBL" id="JADNYJ010000026">
    <property type="protein sequence ID" value="KAF8904467.1"/>
    <property type="molecule type" value="Genomic_DNA"/>
</dbReference>
<keyword evidence="3" id="KW-1185">Reference proteome</keyword>